<evidence type="ECO:0000256" key="8">
    <source>
        <dbReference type="ARBA" id="ARBA00023212"/>
    </source>
</evidence>
<dbReference type="Proteomes" id="UP000237347">
    <property type="component" value="Unassembled WGS sequence"/>
</dbReference>
<dbReference type="EMBL" id="PKMF04000140">
    <property type="protein sequence ID" value="KAK7847536.1"/>
    <property type="molecule type" value="Genomic_DNA"/>
</dbReference>
<dbReference type="AlphaFoldDB" id="A0AAW0LAY9"/>
<dbReference type="GO" id="GO:0070652">
    <property type="term" value="C:HAUS complex"/>
    <property type="evidence" value="ECO:0007669"/>
    <property type="project" value="InterPro"/>
</dbReference>
<dbReference type="GO" id="GO:0051225">
    <property type="term" value="P:spindle assembly"/>
    <property type="evidence" value="ECO:0007669"/>
    <property type="project" value="InterPro"/>
</dbReference>
<evidence type="ECO:0000256" key="4">
    <source>
        <dbReference type="ARBA" id="ARBA00022618"/>
    </source>
</evidence>
<dbReference type="GO" id="GO:0051301">
    <property type="term" value="P:cell division"/>
    <property type="evidence" value="ECO:0007669"/>
    <property type="project" value="UniProtKB-KW"/>
</dbReference>
<evidence type="ECO:0000256" key="5">
    <source>
        <dbReference type="ARBA" id="ARBA00022701"/>
    </source>
</evidence>
<keyword evidence="8" id="KW-0206">Cytoskeleton</keyword>
<keyword evidence="9" id="KW-0131">Cell cycle</keyword>
<keyword evidence="7" id="KW-0175">Coiled coil</keyword>
<evidence type="ECO:0000256" key="2">
    <source>
        <dbReference type="ARBA" id="ARBA00009645"/>
    </source>
</evidence>
<keyword evidence="12" id="KW-1185">Reference proteome</keyword>
<comment type="subcellular location">
    <subcellularLocation>
        <location evidence="1">Cytoplasm</location>
        <location evidence="1">Cytoskeleton</location>
        <location evidence="1">Spindle</location>
    </subcellularLocation>
</comment>
<sequence length="471" mass="52724">MSGGRVCSLLRELGYAGAEGLDPDSFEWPFQYDDARPILDWICSSLRFSNVLSLSELSQCEQFLQEGKLLEGEDLDFAFDSISAFSARRDNQEALFGAEEGLKDIRDATLAYKAEALELQKQLRHLQSQFDMLTGQASSLIQGRRARVAATSTVNGHLTDLDDSLSARNLEMNAVLGRIAAIAQELAHYHSGDDFHPYLLGDSSCMKELNQWFAKQLDTGPFRLVAEEGKSKCSWVSLDDISNIFIRADLEKSQHQRVSELQRLRSIFGTSERQWVEAQVENAKQQAILMALKSQVSSDEAHIHLDFHSLRRKHSELVGELSNLFHKEEKLLSEFINHLINQLARHQFLKIACQLEKKNMLGAYSLVKVIESELQAYVSATKGRVGRCLALIQAASDVQEQGAVDDKDNFLHGVRDLLSIHSNAQAGFSTYVSAPGIVQQISSLHSDLMALQSDLENSLPEDRNRSIDERA</sequence>
<dbReference type="GO" id="GO:0005815">
    <property type="term" value="C:microtubule organizing center"/>
    <property type="evidence" value="ECO:0007669"/>
    <property type="project" value="TreeGrafter"/>
</dbReference>
<dbReference type="InterPro" id="IPR026206">
    <property type="entry name" value="HAUS3"/>
</dbReference>
<dbReference type="InterPro" id="IPR032733">
    <property type="entry name" value="HAUS3_N"/>
</dbReference>
<keyword evidence="4" id="KW-0132">Cell division</keyword>
<evidence type="ECO:0000313" key="11">
    <source>
        <dbReference type="EMBL" id="KAK7847536.1"/>
    </source>
</evidence>
<dbReference type="PANTHER" id="PTHR19378">
    <property type="entry name" value="GOLGIN- RELATED"/>
    <property type="match status" value="1"/>
</dbReference>
<feature type="domain" description="HAUS augmin-like complex subunit 3 N-terminal" evidence="10">
    <location>
        <begin position="28"/>
        <end position="281"/>
    </location>
</feature>
<dbReference type="Pfam" id="PF14932">
    <property type="entry name" value="HAUS-augmin3"/>
    <property type="match status" value="1"/>
</dbReference>
<proteinExistence type="inferred from homology"/>
<dbReference type="GO" id="GO:0005874">
    <property type="term" value="C:microtubule"/>
    <property type="evidence" value="ECO:0007669"/>
    <property type="project" value="UniProtKB-KW"/>
</dbReference>
<evidence type="ECO:0000256" key="3">
    <source>
        <dbReference type="ARBA" id="ARBA00022490"/>
    </source>
</evidence>
<evidence type="ECO:0000256" key="1">
    <source>
        <dbReference type="ARBA" id="ARBA00004186"/>
    </source>
</evidence>
<keyword evidence="6" id="KW-0498">Mitosis</keyword>
<evidence type="ECO:0000256" key="9">
    <source>
        <dbReference type="ARBA" id="ARBA00023306"/>
    </source>
</evidence>
<dbReference type="GO" id="GO:0031023">
    <property type="term" value="P:microtubule organizing center organization"/>
    <property type="evidence" value="ECO:0007669"/>
    <property type="project" value="TreeGrafter"/>
</dbReference>
<evidence type="ECO:0000259" key="10">
    <source>
        <dbReference type="Pfam" id="PF14932"/>
    </source>
</evidence>
<reference evidence="11 12" key="1">
    <citation type="journal article" date="2018" name="Sci. Data">
        <title>The draft genome sequence of cork oak.</title>
        <authorList>
            <person name="Ramos A.M."/>
            <person name="Usie A."/>
            <person name="Barbosa P."/>
            <person name="Barros P.M."/>
            <person name="Capote T."/>
            <person name="Chaves I."/>
            <person name="Simoes F."/>
            <person name="Abreu I."/>
            <person name="Carrasquinho I."/>
            <person name="Faro C."/>
            <person name="Guimaraes J.B."/>
            <person name="Mendonca D."/>
            <person name="Nobrega F."/>
            <person name="Rodrigues L."/>
            <person name="Saibo N.J.M."/>
            <person name="Varela M.C."/>
            <person name="Egas C."/>
            <person name="Matos J."/>
            <person name="Miguel C.M."/>
            <person name="Oliveira M.M."/>
            <person name="Ricardo C.P."/>
            <person name="Goncalves S."/>
        </authorList>
    </citation>
    <scope>NUCLEOTIDE SEQUENCE [LARGE SCALE GENOMIC DNA]</scope>
    <source>
        <strain evidence="12">cv. HL8</strain>
    </source>
</reference>
<evidence type="ECO:0000256" key="6">
    <source>
        <dbReference type="ARBA" id="ARBA00022776"/>
    </source>
</evidence>
<keyword evidence="3" id="KW-0963">Cytoplasm</keyword>
<protein>
    <submittedName>
        <fullName evidence="11">Augmin subunit 3</fullName>
    </submittedName>
</protein>
<comment type="caution">
    <text evidence="11">The sequence shown here is derived from an EMBL/GenBank/DDBJ whole genome shotgun (WGS) entry which is preliminary data.</text>
</comment>
<name>A0AAW0LAY9_QUESU</name>
<dbReference type="PANTHER" id="PTHR19378:SF0">
    <property type="entry name" value="HAUS AUGMIN-LIKE COMPLEX SUBUNIT 3"/>
    <property type="match status" value="1"/>
</dbReference>
<accession>A0AAW0LAY9</accession>
<keyword evidence="5" id="KW-0493">Microtubule</keyword>
<gene>
    <name evidence="11" type="primary">AUG3_1</name>
    <name evidence="11" type="ORF">CFP56_006512</name>
</gene>
<evidence type="ECO:0000313" key="12">
    <source>
        <dbReference type="Proteomes" id="UP000237347"/>
    </source>
</evidence>
<comment type="similarity">
    <text evidence="2">Belongs to the HAUS3 family.</text>
</comment>
<evidence type="ECO:0000256" key="7">
    <source>
        <dbReference type="ARBA" id="ARBA00023054"/>
    </source>
</evidence>
<organism evidence="11 12">
    <name type="scientific">Quercus suber</name>
    <name type="common">Cork oak</name>
    <dbReference type="NCBI Taxonomy" id="58331"/>
    <lineage>
        <taxon>Eukaryota</taxon>
        <taxon>Viridiplantae</taxon>
        <taxon>Streptophyta</taxon>
        <taxon>Embryophyta</taxon>
        <taxon>Tracheophyta</taxon>
        <taxon>Spermatophyta</taxon>
        <taxon>Magnoliopsida</taxon>
        <taxon>eudicotyledons</taxon>
        <taxon>Gunneridae</taxon>
        <taxon>Pentapetalae</taxon>
        <taxon>rosids</taxon>
        <taxon>fabids</taxon>
        <taxon>Fagales</taxon>
        <taxon>Fagaceae</taxon>
        <taxon>Quercus</taxon>
    </lineage>
</organism>
<dbReference type="GO" id="GO:0072686">
    <property type="term" value="C:mitotic spindle"/>
    <property type="evidence" value="ECO:0007669"/>
    <property type="project" value="TreeGrafter"/>
</dbReference>